<feature type="domain" description="CFAP65 tenth Ig-like" evidence="3">
    <location>
        <begin position="1326"/>
        <end position="1390"/>
    </location>
</feature>
<feature type="region of interest" description="Disordered" evidence="2">
    <location>
        <begin position="598"/>
        <end position="633"/>
    </location>
</feature>
<dbReference type="Proteomes" id="UP001249851">
    <property type="component" value="Unassembled WGS sequence"/>
</dbReference>
<dbReference type="Pfam" id="PF24798">
    <property type="entry name" value="Ig-CFAP74_4th"/>
    <property type="match status" value="1"/>
</dbReference>
<evidence type="ECO:0000313" key="6">
    <source>
        <dbReference type="EMBL" id="KAK2547953.1"/>
    </source>
</evidence>
<feature type="compositionally biased region" description="Basic residues" evidence="2">
    <location>
        <begin position="375"/>
        <end position="389"/>
    </location>
</feature>
<keyword evidence="6" id="KW-0282">Flagellum</keyword>
<keyword evidence="6" id="KW-0969">Cilium</keyword>
<feature type="compositionally biased region" description="Basic and acidic residues" evidence="2">
    <location>
        <begin position="32"/>
        <end position="42"/>
    </location>
</feature>
<evidence type="ECO:0000256" key="2">
    <source>
        <dbReference type="SAM" id="MobiDB-lite"/>
    </source>
</evidence>
<feature type="compositionally biased region" description="Low complexity" evidence="2">
    <location>
        <begin position="1046"/>
        <end position="1056"/>
    </location>
</feature>
<feature type="domain" description="CFAP74 fourth Ig-like" evidence="5">
    <location>
        <begin position="812"/>
        <end position="906"/>
    </location>
</feature>
<feature type="region of interest" description="Disordered" evidence="2">
    <location>
        <begin position="358"/>
        <end position="407"/>
    </location>
</feature>
<feature type="coiled-coil region" evidence="1">
    <location>
        <begin position="279"/>
        <end position="346"/>
    </location>
</feature>
<organism evidence="6 7">
    <name type="scientific">Acropora cervicornis</name>
    <name type="common">Staghorn coral</name>
    <dbReference type="NCBI Taxonomy" id="6130"/>
    <lineage>
        <taxon>Eukaryota</taxon>
        <taxon>Metazoa</taxon>
        <taxon>Cnidaria</taxon>
        <taxon>Anthozoa</taxon>
        <taxon>Hexacorallia</taxon>
        <taxon>Scleractinia</taxon>
        <taxon>Astrocoeniina</taxon>
        <taxon>Acroporidae</taxon>
        <taxon>Acropora</taxon>
    </lineage>
</organism>
<dbReference type="PANTHER" id="PTHR22538:SF0">
    <property type="entry name" value="CILIA- AND FLAGELLA-ASSOCIATED PROTEIN 74"/>
    <property type="match status" value="1"/>
</dbReference>
<dbReference type="Pfam" id="PF24771">
    <property type="entry name" value="Ig_CFAP74_1st"/>
    <property type="match status" value="1"/>
</dbReference>
<dbReference type="EMBL" id="JARQWQ010000161">
    <property type="protein sequence ID" value="KAK2547953.1"/>
    <property type="molecule type" value="Genomic_DNA"/>
</dbReference>
<feature type="coiled-coil region" evidence="1">
    <location>
        <begin position="122"/>
        <end position="156"/>
    </location>
</feature>
<evidence type="ECO:0000259" key="4">
    <source>
        <dbReference type="Pfam" id="PF24778"/>
    </source>
</evidence>
<keyword evidence="1" id="KW-0175">Coiled coil</keyword>
<feature type="region of interest" description="Disordered" evidence="2">
    <location>
        <begin position="1"/>
        <end position="92"/>
    </location>
</feature>
<proteinExistence type="predicted"/>
<dbReference type="InterPro" id="IPR056305">
    <property type="entry name" value="Ig_CFAP65_10th"/>
</dbReference>
<dbReference type="InterPro" id="IPR056310">
    <property type="entry name" value="Ig-CFAP74_4th"/>
</dbReference>
<dbReference type="Pfam" id="PF24291">
    <property type="entry name" value="Ig_CFAP65"/>
    <property type="match status" value="1"/>
</dbReference>
<feature type="region of interest" description="Disordered" evidence="2">
    <location>
        <begin position="225"/>
        <end position="278"/>
    </location>
</feature>
<keyword evidence="7" id="KW-1185">Reference proteome</keyword>
<sequence length="1533" mass="171706">MAEVDLDEEVIELSTEEPRSDNTNEIATKDFMNGERSRESIHNHWQFSDEGPIEYESDPSSDIDKNYFSDQESLTGSMDGGFEEDEYTSDPIAQQTRQEKLQHLALRRHLDKLSEQVLEKDYLVSQEELKKCEDHIEELQKQKEMVNSEIEEAESQNNMASLYRLQGFDSKLCAEIDAEKDVHRDIFHRLQEAEFALAQATVEQGKFLLAGNELEKQDKLVEKQKADQSAVRLRKENMSAVVSDRRRRAREKEGAKTPTSNSCSKEEQRTSIQVSQRDNVQENLRALQARDAKKRLEKEEEELLERQEILAEGLNPDEELTRRKRIRQFEKDKEAYERRQRERQVEIADSIMKEEKQMKKRYQQQPHLWPDKQRERVKRINRRRPKPKFFKSTSGSSDSEGEGEELAQPEFRGLWEEDVHKEMMENALMKQRAGIVQKQIAVGREFKGCAFYSKPEVITFKDFDVGKSYKKKILLTNISYTQNYCKYVGMSHILKDFVEVFFEPPGVMSAGLTCNFTVTFKPMISVDVTEVEFGSQVLGETRKRIINVTNNGALGTQFEFKKITGLTRSNTSSELISIGGMTATDVNAAHQDFKQNVEQQNPEGMVEDTKEPQGGDATDRSPDLGVSSDDRVMEGLGTTERATSVLAERTVEETDGLSSGEISAFSLVQLEVIFNPTKSGNAQAEFEISFSDPLSPPIVIRVRGIGIDVPVWVEREVVDLKICMYDRLYQDAILELKNHLELLPKTAYIQAESQFSAQLKFLPRQTLPGDCPTYFDHETRLLEAPMVIRVADQTRPVPFSVRAVVTSSDIEFNAQDIDFGFCTVLESVRRTVTVTNKSVLPQQFGFCGVPDTIDVQPNDGFGTLLPLESYDVDIMFNAKKAKEYDFDLTCKTGIGREFTLHCRAVGVLPPLELSHSVIKMKATAVSDTCSSHIEVINSHTSANEFTHPVPRIGSGPIVEVGTTSFEFVLPSEAPLTISPAVGTVGPGQRCLVHVTFSPRIDPNMLRLESVRMMEREAEAKRKRLEQASPQEKPQDQPAGQKKKGGKPTAAGKSAKTSPKRGVTPSSTNLATRAKSPEKTFSAEDVVDGSNDYYSAHLSLLRTYQNTFSRYVIPCFVAFGKCTEPNTLSCSAHNTMYLEVHCPAVRPHVVVVSDCGRTVVDFENVSLGQAEVKTLTIQNISDEPCELTSSLLDPHGPFQMLNALRVLAPQATHNVAISFGPLTAKEFHELLEVRCPRNTLNIKLKGRGVQPVISLSVEDGLLDVGDALVGDTISSSFTISNNSELSINYSLKLDSLSPLRHSRAQVLPNFLPPFCEMAETQLHVQGPSNNNGMAVFNCVPAHGTIGPGESKEVTVSFSPDHASELYADEVSVEINSGDKPYAVKLLGRGWQNIMYTRGWDELMPRAESLRAEVEEEEEEDQGKALQKTVLLTMKSISTPRGFEPAERAVEIGCIKSSIQIKKSCDFAFDNPKEANERGFNFDPLKPNFPVNTATVLTVKSDVTTQYKILLQGLIATAQRDPGVENHVDSTVQET</sequence>
<feature type="domain" description="CFAP74 third Ig-like" evidence="4">
    <location>
        <begin position="711"/>
        <end position="806"/>
    </location>
</feature>
<accession>A0AAD9US72</accession>
<feature type="region of interest" description="Disordered" evidence="2">
    <location>
        <begin position="1016"/>
        <end position="1078"/>
    </location>
</feature>
<evidence type="ECO:0000313" key="7">
    <source>
        <dbReference type="Proteomes" id="UP001249851"/>
    </source>
</evidence>
<reference evidence="6" key="1">
    <citation type="journal article" date="2023" name="G3 (Bethesda)">
        <title>Whole genome assembly and annotation of the endangered Caribbean coral Acropora cervicornis.</title>
        <authorList>
            <person name="Selwyn J.D."/>
            <person name="Vollmer S.V."/>
        </authorList>
    </citation>
    <scope>NUCLEOTIDE SEQUENCE</scope>
    <source>
        <strain evidence="6">K2</strain>
    </source>
</reference>
<name>A0AAD9US72_ACRCE</name>
<feature type="compositionally biased region" description="Acidic residues" evidence="2">
    <location>
        <begin position="1"/>
        <end position="15"/>
    </location>
</feature>
<gene>
    <name evidence="6" type="ORF">P5673_031975</name>
</gene>
<dbReference type="PANTHER" id="PTHR22538">
    <property type="entry name" value="CILIA- AND FLAGELLA-ASSOCIATED PROTEIN 74"/>
    <property type="match status" value="1"/>
</dbReference>
<evidence type="ECO:0000259" key="3">
    <source>
        <dbReference type="Pfam" id="PF24291"/>
    </source>
</evidence>
<dbReference type="Pfam" id="PF24778">
    <property type="entry name" value="Ig-CFAP74_3rd"/>
    <property type="match status" value="1"/>
</dbReference>
<comment type="caution">
    <text evidence="6">The sequence shown here is derived from an EMBL/GenBank/DDBJ whole genome shotgun (WGS) entry which is preliminary data.</text>
</comment>
<dbReference type="InterPro" id="IPR056307">
    <property type="entry name" value="Ig-CFAP74_3rd"/>
</dbReference>
<feature type="compositionally biased region" description="Acidic residues" evidence="2">
    <location>
        <begin position="51"/>
        <end position="61"/>
    </location>
</feature>
<evidence type="ECO:0000259" key="5">
    <source>
        <dbReference type="Pfam" id="PF24798"/>
    </source>
</evidence>
<evidence type="ECO:0000256" key="1">
    <source>
        <dbReference type="SAM" id="Coils"/>
    </source>
</evidence>
<feature type="compositionally biased region" description="Basic and acidic residues" evidence="2">
    <location>
        <begin position="607"/>
        <end position="633"/>
    </location>
</feature>
<dbReference type="Gene3D" id="2.60.40.10">
    <property type="entry name" value="Immunoglobulins"/>
    <property type="match status" value="5"/>
</dbReference>
<dbReference type="InterPro" id="IPR013783">
    <property type="entry name" value="Ig-like_fold"/>
</dbReference>
<reference evidence="6" key="2">
    <citation type="journal article" date="2023" name="Science">
        <title>Genomic signatures of disease resistance in endangered staghorn corals.</title>
        <authorList>
            <person name="Vollmer S.V."/>
            <person name="Selwyn J.D."/>
            <person name="Despard B.A."/>
            <person name="Roesel C.L."/>
        </authorList>
    </citation>
    <scope>NUCLEOTIDE SEQUENCE</scope>
    <source>
        <strain evidence="6">K2</strain>
    </source>
</reference>
<protein>
    <submittedName>
        <fullName evidence="6">Cilia- and flagella-associated protein 74</fullName>
    </submittedName>
</protein>
<keyword evidence="6" id="KW-0966">Cell projection</keyword>